<feature type="transmembrane region" description="Helical" evidence="11">
    <location>
        <begin position="143"/>
        <end position="162"/>
    </location>
</feature>
<comment type="subcellular location">
    <subcellularLocation>
        <location evidence="1">Cell membrane</location>
        <topology evidence="1">Multi-pass membrane protein</topology>
    </subcellularLocation>
    <subcellularLocation>
        <location evidence="9">Membrane</location>
        <topology evidence="9">Multi-pass membrane protein</topology>
    </subcellularLocation>
</comment>
<sequence>MLIVLIALFAVALVAPWIFRVTDRAGFFVLAAVPAAGFIWVLTQMPHILHSEQLLASGAAADAANDPLVRTYPWLTEIGVELSFRMDTLAALMSLIVLGVGALVLVYCSRYFSAGDPRNGTFGAQLLAFAGAMFGLVTTDDLLVLYIFWEITSVLSFLLIGYAGQRIFARRSAITALIVTTFGGLAMLVGLMMLGESAGTYRISEVVNRSEELLTGPYSGAFMGWAISLVLLGALTKSAQVPFHFWLPAAMAAPTPVSAYLHSAAMVKAGVYLVARLAPGYADMPVWQVMVLGVGMWTMLVGGWRALRQTDIKLVLAFGTVSQLGFLMIANGLGDRDAAMAGLAMLMAHTLFKAPLFMLVGLIDKMAGTRDVNRLSGLGRNHPWLFAFALLASLSMAGIPPFFGFVAKESVLESALHWGEVHSQVATDAYAAPSFWGIVWAWLPLAVAVLGSVFTVAYTARFLWGGFATKTTVDDQGVTQQMDDTPVEKSASILGTTPAAVLSVISLVAAFVPGLMGALPEAYGQTAEPLAGFENDPAYLALWHGFTPVLAISIAIILVGLVLYAFKDRVWHAQDAVPSWVDSAKVYRWTLQRLDAFAVWVTGRTQRGDLAFYLFIILTVATVGPLLAMLFPTNNDPTTVSLPNVAFFGDWRLEQSPGLVLASICMIIAVAGAVWARRRFMAVMLVSATGYVLAAIFALRGSPDLALTQLLVESIVLVAMVLGLRVLPPRVPTGLHGRNNRWARALLSIGFGLVMMWLAATVLASRVQDPISLKMPELAAEEGGGYNIVNVTLVDMRAWDTFGEITVLTAAATGVASLVFIATRERFRHHSLADVEPGSVGRYNHKAASLSTGEISVVRGFSTVSRDPWLIAGRTLAPERRSIIFEVVTRLIFHIIILISIYLLLAGHNVPGGGFAGGLLAGLALTIRYLAAGRYELAQTVRIPAGVVLGSGLALAAISGIIPLFFGGEVFQQVDFEFTLPVFGYVHAASALIFDIGVYLVVIGLVIDVLRSLGAEVDRRYEKELAVREEAEARRKQVSTQSTAQPRTGGGR</sequence>
<feature type="transmembrane region" description="Helical" evidence="11">
    <location>
        <begin position="682"/>
        <end position="699"/>
    </location>
</feature>
<feature type="transmembrane region" description="Helical" evidence="11">
    <location>
        <begin position="986"/>
        <end position="1010"/>
    </location>
</feature>
<reference evidence="17 18" key="1">
    <citation type="submission" date="2023-03" db="EMBL/GenBank/DDBJ databases">
        <title>Complete genome sequences of several Auritidibacter ignavus strains isolated from ear infections.</title>
        <authorList>
            <person name="Baehr T."/>
            <person name="Baumhoegger A.M."/>
        </authorList>
    </citation>
    <scope>NUCLEOTIDE SEQUENCE [LARGE SCALE GENOMIC DNA]</scope>
    <source>
        <strain evidence="17 18">BABAE-6</strain>
    </source>
</reference>
<dbReference type="PANTHER" id="PTHR43373">
    <property type="entry name" value="NA(+)/H(+) ANTIPORTER SUBUNIT"/>
    <property type="match status" value="1"/>
</dbReference>
<dbReference type="Pfam" id="PF04039">
    <property type="entry name" value="MnhB"/>
    <property type="match status" value="1"/>
</dbReference>
<dbReference type="GO" id="GO:0005886">
    <property type="term" value="C:plasma membrane"/>
    <property type="evidence" value="ECO:0007669"/>
    <property type="project" value="UniProtKB-SubCell"/>
</dbReference>
<dbReference type="InterPro" id="IPR001516">
    <property type="entry name" value="Proton_antipo_N"/>
</dbReference>
<feature type="transmembrane region" description="Helical" evidence="11">
    <location>
        <begin position="911"/>
        <end position="931"/>
    </location>
</feature>
<feature type="transmembrane region" description="Helical" evidence="11">
    <location>
        <begin position="314"/>
        <end position="333"/>
    </location>
</feature>
<evidence type="ECO:0000256" key="2">
    <source>
        <dbReference type="ARBA" id="ARBA00022448"/>
    </source>
</evidence>
<protein>
    <submittedName>
        <fullName evidence="17">Na+/H+ antiporter subunit A</fullName>
    </submittedName>
</protein>
<keyword evidence="7" id="KW-0406">Ion transport</keyword>
<feature type="transmembrane region" description="Helical" evidence="11">
    <location>
        <begin position="883"/>
        <end position="905"/>
    </location>
</feature>
<feature type="transmembrane region" description="Helical" evidence="11">
    <location>
        <begin position="89"/>
        <end position="108"/>
    </location>
</feature>
<evidence type="ECO:0000256" key="9">
    <source>
        <dbReference type="RuleBase" id="RU000320"/>
    </source>
</evidence>
<feature type="transmembrane region" description="Helical" evidence="11">
    <location>
        <begin position="610"/>
        <end position="631"/>
    </location>
</feature>
<keyword evidence="6 11" id="KW-1133">Transmembrane helix</keyword>
<evidence type="ECO:0000259" key="12">
    <source>
        <dbReference type="Pfam" id="PF00361"/>
    </source>
</evidence>
<evidence type="ECO:0000256" key="4">
    <source>
        <dbReference type="ARBA" id="ARBA00022475"/>
    </source>
</evidence>
<dbReference type="GO" id="GO:0015297">
    <property type="term" value="F:antiporter activity"/>
    <property type="evidence" value="ECO:0007669"/>
    <property type="project" value="UniProtKB-KW"/>
</dbReference>
<dbReference type="Pfam" id="PF20501">
    <property type="entry name" value="MbhE"/>
    <property type="match status" value="1"/>
</dbReference>
<evidence type="ECO:0000259" key="14">
    <source>
        <dbReference type="Pfam" id="PF04039"/>
    </source>
</evidence>
<keyword evidence="3" id="KW-0050">Antiport</keyword>
<evidence type="ECO:0000256" key="1">
    <source>
        <dbReference type="ARBA" id="ARBA00004651"/>
    </source>
</evidence>
<keyword evidence="2" id="KW-0813">Transport</keyword>
<dbReference type="InterPro" id="IPR007182">
    <property type="entry name" value="MnhB"/>
</dbReference>
<gene>
    <name evidence="17" type="ORF">QDX21_11915</name>
</gene>
<name>A0AAJ6AMV6_9MICC</name>
<evidence type="ECO:0000256" key="11">
    <source>
        <dbReference type="SAM" id="Phobius"/>
    </source>
</evidence>
<keyword evidence="8 11" id="KW-0472">Membrane</keyword>
<dbReference type="PRINTS" id="PR01434">
    <property type="entry name" value="NADHDHGNASE5"/>
</dbReference>
<keyword evidence="18" id="KW-1185">Reference proteome</keyword>
<evidence type="ECO:0000313" key="18">
    <source>
        <dbReference type="Proteomes" id="UP001224674"/>
    </source>
</evidence>
<dbReference type="RefSeq" id="WP_110098054.1">
    <property type="nucleotide sequence ID" value="NZ_CP122566.1"/>
</dbReference>
<feature type="domain" description="NADH:quinone oxidoreductase/Mrp antiporter transmembrane" evidence="12">
    <location>
        <begin position="140"/>
        <end position="421"/>
    </location>
</feature>
<feature type="transmembrane region" description="Helical" evidence="11">
    <location>
        <begin position="287"/>
        <end position="307"/>
    </location>
</feature>
<feature type="transmembrane region" description="Helical" evidence="11">
    <location>
        <begin position="705"/>
        <end position="724"/>
    </location>
</feature>
<dbReference type="Proteomes" id="UP001224674">
    <property type="component" value="Chromosome"/>
</dbReference>
<evidence type="ECO:0000256" key="10">
    <source>
        <dbReference type="SAM" id="MobiDB-lite"/>
    </source>
</evidence>
<evidence type="ECO:0000256" key="8">
    <source>
        <dbReference type="ARBA" id="ARBA00023136"/>
    </source>
</evidence>
<dbReference type="InterPro" id="IPR025383">
    <property type="entry name" value="MrpA_C/MbhD"/>
</dbReference>
<accession>A0AAJ6AMV6</accession>
<proteinExistence type="predicted"/>
<dbReference type="Pfam" id="PF13244">
    <property type="entry name" value="MbhD"/>
    <property type="match status" value="1"/>
</dbReference>
<dbReference type="EMBL" id="CP122566">
    <property type="protein sequence ID" value="WGH92980.1"/>
    <property type="molecule type" value="Genomic_DNA"/>
</dbReference>
<feature type="transmembrane region" description="Helical" evidence="11">
    <location>
        <begin position="499"/>
        <end position="519"/>
    </location>
</feature>
<evidence type="ECO:0000256" key="7">
    <source>
        <dbReference type="ARBA" id="ARBA00023065"/>
    </source>
</evidence>
<feature type="transmembrane region" description="Helical" evidence="11">
    <location>
        <begin position="120"/>
        <end position="137"/>
    </location>
</feature>
<feature type="transmembrane region" description="Helical" evidence="11">
    <location>
        <begin position="384"/>
        <end position="407"/>
    </location>
</feature>
<evidence type="ECO:0000256" key="5">
    <source>
        <dbReference type="ARBA" id="ARBA00022692"/>
    </source>
</evidence>
<feature type="transmembrane region" description="Helical" evidence="11">
    <location>
        <begin position="943"/>
        <end position="966"/>
    </location>
</feature>
<dbReference type="InterPro" id="IPR046806">
    <property type="entry name" value="MrpA_C/MbhE"/>
</dbReference>
<dbReference type="InterPro" id="IPR001750">
    <property type="entry name" value="ND/Mrp_TM"/>
</dbReference>
<feature type="domain" description="NADH-Ubiquinone oxidoreductase (complex I) chain 5 N-terminal" evidence="13">
    <location>
        <begin position="77"/>
        <end position="122"/>
    </location>
</feature>
<feature type="transmembrane region" description="Helical" evidence="11">
    <location>
        <begin position="539"/>
        <end position="566"/>
    </location>
</feature>
<organism evidence="17 18">
    <name type="scientific">Auritidibacter ignavus</name>
    <dbReference type="NCBI Taxonomy" id="678932"/>
    <lineage>
        <taxon>Bacteria</taxon>
        <taxon>Bacillati</taxon>
        <taxon>Actinomycetota</taxon>
        <taxon>Actinomycetes</taxon>
        <taxon>Micrococcales</taxon>
        <taxon>Micrococcaceae</taxon>
        <taxon>Auritidibacter</taxon>
    </lineage>
</organism>
<feature type="transmembrane region" description="Helical" evidence="11">
    <location>
        <begin position="174"/>
        <end position="195"/>
    </location>
</feature>
<keyword evidence="5 9" id="KW-0812">Transmembrane</keyword>
<feature type="region of interest" description="Disordered" evidence="10">
    <location>
        <begin position="1031"/>
        <end position="1052"/>
    </location>
</feature>
<evidence type="ECO:0000259" key="16">
    <source>
        <dbReference type="Pfam" id="PF20501"/>
    </source>
</evidence>
<feature type="transmembrane region" description="Helical" evidence="11">
    <location>
        <begin position="745"/>
        <end position="765"/>
    </location>
</feature>
<evidence type="ECO:0000259" key="15">
    <source>
        <dbReference type="Pfam" id="PF13244"/>
    </source>
</evidence>
<dbReference type="AlphaFoldDB" id="A0AAJ6AMV6"/>
<dbReference type="GO" id="GO:0006811">
    <property type="term" value="P:monoatomic ion transport"/>
    <property type="evidence" value="ECO:0007669"/>
    <property type="project" value="UniProtKB-KW"/>
</dbReference>
<dbReference type="Pfam" id="PF00361">
    <property type="entry name" value="Proton_antipo_M"/>
    <property type="match status" value="1"/>
</dbReference>
<feature type="transmembrane region" description="Helical" evidence="11">
    <location>
        <begin position="439"/>
        <end position="460"/>
    </location>
</feature>
<evidence type="ECO:0000259" key="13">
    <source>
        <dbReference type="Pfam" id="PF00662"/>
    </source>
</evidence>
<dbReference type="PANTHER" id="PTHR43373:SF1">
    <property type="entry name" value="NA(+)_H(+) ANTIPORTER SUBUNIT A"/>
    <property type="match status" value="1"/>
</dbReference>
<dbReference type="InterPro" id="IPR050616">
    <property type="entry name" value="CPA3_Na-H_Antiporter_A"/>
</dbReference>
<feature type="transmembrane region" description="Helical" evidence="11">
    <location>
        <begin position="805"/>
        <end position="823"/>
    </location>
</feature>
<feature type="domain" description="MrpA C-terminal/MbhE" evidence="16">
    <location>
        <begin position="742"/>
        <end position="819"/>
    </location>
</feature>
<dbReference type="Pfam" id="PF00662">
    <property type="entry name" value="Proton_antipo_N"/>
    <property type="match status" value="1"/>
</dbReference>
<evidence type="ECO:0000313" key="17">
    <source>
        <dbReference type="EMBL" id="WGH92980.1"/>
    </source>
</evidence>
<feature type="transmembrane region" description="Helical" evidence="11">
    <location>
        <begin position="215"/>
        <end position="236"/>
    </location>
</feature>
<feature type="transmembrane region" description="Helical" evidence="11">
    <location>
        <begin position="339"/>
        <end position="363"/>
    </location>
</feature>
<feature type="domain" description="Na+/H+ antiporter MnhB subunit-related protein" evidence="14">
    <location>
        <begin position="884"/>
        <end position="1007"/>
    </location>
</feature>
<keyword evidence="4" id="KW-1003">Cell membrane</keyword>
<evidence type="ECO:0000256" key="3">
    <source>
        <dbReference type="ARBA" id="ARBA00022449"/>
    </source>
</evidence>
<evidence type="ECO:0000256" key="6">
    <source>
        <dbReference type="ARBA" id="ARBA00022989"/>
    </source>
</evidence>
<dbReference type="NCBIfam" id="NF009284">
    <property type="entry name" value="PRK12644.1"/>
    <property type="match status" value="1"/>
</dbReference>
<feature type="domain" description="MrpA C-terminal/MbhD" evidence="15">
    <location>
        <begin position="665"/>
        <end position="728"/>
    </location>
</feature>
<feature type="transmembrane region" description="Helical" evidence="11">
    <location>
        <begin position="658"/>
        <end position="675"/>
    </location>
</feature>